<dbReference type="Gene3D" id="3.40.630.30">
    <property type="match status" value="1"/>
</dbReference>
<accession>A0ABQ7QYM0</accession>
<dbReference type="InterPro" id="IPR016181">
    <property type="entry name" value="Acyl_CoA_acyltransferase"/>
</dbReference>
<dbReference type="Proteomes" id="UP000823941">
    <property type="component" value="Chromosome 6"/>
</dbReference>
<protein>
    <recommendedName>
        <fullName evidence="3">N-acetyltransferase domain-containing protein</fullName>
    </recommendedName>
</protein>
<evidence type="ECO:0000313" key="1">
    <source>
        <dbReference type="EMBL" id="KAG7310144.1"/>
    </source>
</evidence>
<proteinExistence type="predicted"/>
<comment type="caution">
    <text evidence="1">The sequence shown here is derived from an EMBL/GenBank/DDBJ whole genome shotgun (WGS) entry which is preliminary data.</text>
</comment>
<dbReference type="EMBL" id="JAHIBW010000006">
    <property type="protein sequence ID" value="KAG7310144.1"/>
    <property type="molecule type" value="Genomic_DNA"/>
</dbReference>
<keyword evidence="2" id="KW-1185">Reference proteome</keyword>
<name>A0ABQ7QYM0_PLUXY</name>
<dbReference type="SUPFAM" id="SSF55729">
    <property type="entry name" value="Acyl-CoA N-acyltransferases (Nat)"/>
    <property type="match status" value="1"/>
</dbReference>
<reference evidence="1 2" key="1">
    <citation type="submission" date="2021-06" db="EMBL/GenBank/DDBJ databases">
        <title>A haploid diamondback moth (Plutella xylostella L.) genome assembly resolves 31 chromosomes and identifies a diamide resistance mutation.</title>
        <authorList>
            <person name="Ward C.M."/>
            <person name="Perry K.D."/>
            <person name="Baker G."/>
            <person name="Powis K."/>
            <person name="Heckel D.G."/>
            <person name="Baxter S.W."/>
        </authorList>
    </citation>
    <scope>NUCLEOTIDE SEQUENCE [LARGE SCALE GENOMIC DNA]</scope>
    <source>
        <strain evidence="1 2">LV</strain>
        <tissue evidence="1">Single pupa</tissue>
    </source>
</reference>
<organism evidence="1 2">
    <name type="scientific">Plutella xylostella</name>
    <name type="common">Diamondback moth</name>
    <name type="synonym">Plutella maculipennis</name>
    <dbReference type="NCBI Taxonomy" id="51655"/>
    <lineage>
        <taxon>Eukaryota</taxon>
        <taxon>Metazoa</taxon>
        <taxon>Ecdysozoa</taxon>
        <taxon>Arthropoda</taxon>
        <taxon>Hexapoda</taxon>
        <taxon>Insecta</taxon>
        <taxon>Pterygota</taxon>
        <taxon>Neoptera</taxon>
        <taxon>Endopterygota</taxon>
        <taxon>Lepidoptera</taxon>
        <taxon>Glossata</taxon>
        <taxon>Ditrysia</taxon>
        <taxon>Yponomeutoidea</taxon>
        <taxon>Plutellidae</taxon>
        <taxon>Plutella</taxon>
    </lineage>
</organism>
<gene>
    <name evidence="1" type="ORF">JYU34_004697</name>
</gene>
<evidence type="ECO:0000313" key="2">
    <source>
        <dbReference type="Proteomes" id="UP000823941"/>
    </source>
</evidence>
<sequence>MVWVRPKDIEYPKQWHKFEGPTGRKFIIKDLTPEYYDIALGYTTNIFMHESNIMGPLRIFHDPAERSKLQQKWLSIFKRNGSLVCVTDEELPRVAGIHITVVREKHDEKQDLPATTAYDKFVKAVEDLLKESNFYEKFGGDTYLSSLGLFVLPEFRCQGIATEFLRTRLIMCKALGLRGTANVFSTPHAQLAARRVGYQVAAVLRPDQTSLDIQADLAAMGAAVDT</sequence>
<evidence type="ECO:0008006" key="3">
    <source>
        <dbReference type="Google" id="ProtNLM"/>
    </source>
</evidence>